<feature type="transmembrane region" description="Helical" evidence="1">
    <location>
        <begin position="202"/>
        <end position="222"/>
    </location>
</feature>
<keyword evidence="4" id="KW-1185">Reference proteome</keyword>
<evidence type="ECO:0000313" key="3">
    <source>
        <dbReference type="EMBL" id="WVX49683.1"/>
    </source>
</evidence>
<keyword evidence="1" id="KW-1133">Transmembrane helix</keyword>
<gene>
    <name evidence="3" type="ORF">ROLI_027780</name>
</gene>
<feature type="chain" id="PRO_5046724268" description="VPLPA-CTERM protein sorting domain-containing protein" evidence="2">
    <location>
        <begin position="24"/>
        <end position="230"/>
    </location>
</feature>
<sequence length="230" mass="23974">MKLTAIAAAAVVSFAAFLPAAQAATLSGMFEVQVVNFDAGGSSTGARADRTNFDARFAAADNTRKATFTYNGALDFFIPNPTNQDLEKIADFFGSNATGVVSGLDAGVAGLRLSNPTFRTTTLFSFTEVFSNAFDTRVTHDDGFTIYDDTVELIGFANPTGIRTTPRTGTINFTGGEFNLIYSAANGNPSKLLVEGEGISAVPLPASALLLLGAMGGFGVAARRKARNAS</sequence>
<keyword evidence="2" id="KW-0732">Signal</keyword>
<evidence type="ECO:0008006" key="5">
    <source>
        <dbReference type="Google" id="ProtNLM"/>
    </source>
</evidence>
<keyword evidence="1" id="KW-0472">Membrane</keyword>
<organism evidence="3 4">
    <name type="scientific">Roseobacter fucihabitans</name>
    <dbReference type="NCBI Taxonomy" id="1537242"/>
    <lineage>
        <taxon>Bacteria</taxon>
        <taxon>Pseudomonadati</taxon>
        <taxon>Pseudomonadota</taxon>
        <taxon>Alphaproteobacteria</taxon>
        <taxon>Rhodobacterales</taxon>
        <taxon>Roseobacteraceae</taxon>
        <taxon>Roseobacter</taxon>
    </lineage>
</organism>
<name>A0ABZ2BUS3_9RHOB</name>
<evidence type="ECO:0000256" key="1">
    <source>
        <dbReference type="SAM" id="Phobius"/>
    </source>
</evidence>
<evidence type="ECO:0000313" key="4">
    <source>
        <dbReference type="Proteomes" id="UP001318682"/>
    </source>
</evidence>
<dbReference type="InterPro" id="IPR022472">
    <property type="entry name" value="VPLPA-CTERM"/>
</dbReference>
<dbReference type="RefSeq" id="WP_262386594.1">
    <property type="nucleotide sequence ID" value="NZ_CP143423.1"/>
</dbReference>
<keyword evidence="1" id="KW-0812">Transmembrane</keyword>
<accession>A0ABZ2BUS3</accession>
<dbReference type="NCBIfam" id="TIGR03370">
    <property type="entry name" value="VPLPA-CTERM"/>
    <property type="match status" value="1"/>
</dbReference>
<evidence type="ECO:0000256" key="2">
    <source>
        <dbReference type="SAM" id="SignalP"/>
    </source>
</evidence>
<proteinExistence type="predicted"/>
<protein>
    <recommendedName>
        <fullName evidence="5">VPLPA-CTERM protein sorting domain-containing protein</fullName>
    </recommendedName>
</protein>
<dbReference type="EMBL" id="CP143423">
    <property type="protein sequence ID" value="WVX49683.1"/>
    <property type="molecule type" value="Genomic_DNA"/>
</dbReference>
<dbReference type="Proteomes" id="UP001318682">
    <property type="component" value="Chromosome"/>
</dbReference>
<reference evidence="4" key="1">
    <citation type="submission" date="2024-01" db="EMBL/GenBank/DDBJ databases">
        <title>Roseobacter fucihabitans sp. nov., isolated from the brown alga Fucus spiralis.</title>
        <authorList>
            <person name="Hahnke S."/>
            <person name="Berger M."/>
            <person name="Schlingloff A."/>
            <person name="Athale I."/>
            <person name="Neumann-Schaal M."/>
            <person name="Adenaya A."/>
            <person name="Poehlein A."/>
            <person name="Daniel R."/>
            <person name="Pertersen J."/>
            <person name="Brinkhoff T."/>
        </authorList>
    </citation>
    <scope>NUCLEOTIDE SEQUENCE [LARGE SCALE GENOMIC DNA]</scope>
    <source>
        <strain evidence="4">B14</strain>
    </source>
</reference>
<feature type="signal peptide" evidence="2">
    <location>
        <begin position="1"/>
        <end position="23"/>
    </location>
</feature>